<dbReference type="InterPro" id="IPR015797">
    <property type="entry name" value="NUDIX_hydrolase-like_dom_sf"/>
</dbReference>
<dbReference type="AlphaFoldDB" id="A0A6G9YIT6"/>
<evidence type="ECO:0000256" key="2">
    <source>
        <dbReference type="SAM" id="MobiDB-lite"/>
    </source>
</evidence>
<evidence type="ECO:0000313" key="4">
    <source>
        <dbReference type="EMBL" id="QIS13169.1"/>
    </source>
</evidence>
<evidence type="ECO:0000256" key="1">
    <source>
        <dbReference type="ARBA" id="ARBA00022801"/>
    </source>
</evidence>
<feature type="domain" description="Nudix hydrolase" evidence="3">
    <location>
        <begin position="84"/>
        <end position="218"/>
    </location>
</feature>
<evidence type="ECO:0000259" key="3">
    <source>
        <dbReference type="PROSITE" id="PS51462"/>
    </source>
</evidence>
<organism evidence="4 5">
    <name type="scientific">Nocardia arthritidis</name>
    <dbReference type="NCBI Taxonomy" id="228602"/>
    <lineage>
        <taxon>Bacteria</taxon>
        <taxon>Bacillati</taxon>
        <taxon>Actinomycetota</taxon>
        <taxon>Actinomycetes</taxon>
        <taxon>Mycobacteriales</taxon>
        <taxon>Nocardiaceae</taxon>
        <taxon>Nocardia</taxon>
    </lineage>
</organism>
<feature type="region of interest" description="Disordered" evidence="2">
    <location>
        <begin position="1"/>
        <end position="27"/>
    </location>
</feature>
<dbReference type="SUPFAM" id="SSF55811">
    <property type="entry name" value="Nudix"/>
    <property type="match status" value="1"/>
</dbReference>
<keyword evidence="1" id="KW-0378">Hydrolase</keyword>
<dbReference type="Pfam" id="PF00293">
    <property type="entry name" value="NUDIX"/>
    <property type="match status" value="1"/>
</dbReference>
<dbReference type="Proteomes" id="UP000503540">
    <property type="component" value="Chromosome"/>
</dbReference>
<keyword evidence="5" id="KW-1185">Reference proteome</keyword>
<reference evidence="4 5" key="1">
    <citation type="journal article" date="2019" name="ACS Chem. Biol.">
        <title>Identification and Mobilization of a Cryptic Antibiotic Biosynthesis Gene Locus from a Human-Pathogenic Nocardia Isolate.</title>
        <authorList>
            <person name="Herisse M."/>
            <person name="Ishida K."/>
            <person name="Porter J.L."/>
            <person name="Howden B."/>
            <person name="Hertweck C."/>
            <person name="Stinear T.P."/>
            <person name="Pidot S.J."/>
        </authorList>
    </citation>
    <scope>NUCLEOTIDE SEQUENCE [LARGE SCALE GENOMIC DNA]</scope>
    <source>
        <strain evidence="4 5">AUSMDU00012717</strain>
    </source>
</reference>
<feature type="compositionally biased region" description="Basic and acidic residues" evidence="2">
    <location>
        <begin position="1"/>
        <end position="15"/>
    </location>
</feature>
<dbReference type="EMBL" id="CP046172">
    <property type="protein sequence ID" value="QIS13169.1"/>
    <property type="molecule type" value="Genomic_DNA"/>
</dbReference>
<dbReference type="PANTHER" id="PTHR10885:SF0">
    <property type="entry name" value="ISOPENTENYL-DIPHOSPHATE DELTA-ISOMERASE"/>
    <property type="match status" value="1"/>
</dbReference>
<evidence type="ECO:0000313" key="5">
    <source>
        <dbReference type="Proteomes" id="UP000503540"/>
    </source>
</evidence>
<dbReference type="InterPro" id="IPR000086">
    <property type="entry name" value="NUDIX_hydrolase_dom"/>
</dbReference>
<dbReference type="InterPro" id="IPR020084">
    <property type="entry name" value="NUDIX_hydrolase_CS"/>
</dbReference>
<dbReference type="KEGG" id="nah:F5544_26575"/>
<dbReference type="PANTHER" id="PTHR10885">
    <property type="entry name" value="ISOPENTENYL-DIPHOSPHATE DELTA-ISOMERASE"/>
    <property type="match status" value="1"/>
</dbReference>
<accession>A0A6G9YIT6</accession>
<dbReference type="PROSITE" id="PS00893">
    <property type="entry name" value="NUDIX_BOX"/>
    <property type="match status" value="1"/>
</dbReference>
<name>A0A6G9YIT6_9NOCA</name>
<proteinExistence type="predicted"/>
<dbReference type="Gene3D" id="3.90.79.10">
    <property type="entry name" value="Nucleoside Triphosphate Pyrophosphohydrolase"/>
    <property type="match status" value="1"/>
</dbReference>
<dbReference type="PROSITE" id="PS51462">
    <property type="entry name" value="NUDIX"/>
    <property type="match status" value="1"/>
</dbReference>
<dbReference type="GO" id="GO:0016787">
    <property type="term" value="F:hydrolase activity"/>
    <property type="evidence" value="ECO:0007669"/>
    <property type="project" value="UniProtKB-KW"/>
</dbReference>
<gene>
    <name evidence="4" type="ORF">F5544_26575</name>
</gene>
<protein>
    <submittedName>
        <fullName evidence="4">NUDIX domain-containing protein</fullName>
    </submittedName>
</protein>
<sequence length="225" mass="25312">MHHDAESGRPARDQTGHLIGGVPIEFPERARQRHRRGPLFGYRTAQRYPLPVPAQPHSERIAVYDSAGRVIGAADRATVYRDGLWHASAGVLVRSGDGERIYVHRRTETKMVFAGMHDCLAGGVVDPGEDPADTATRELAEELGIVAETPPLPLASASWDGEWLGKPMRCHLFAYELRYDGPIRHQPEEIADGWWWTEQRLRAHLADPDWPFVPDTRVLIPEMFT</sequence>